<dbReference type="GO" id="GO:0032549">
    <property type="term" value="F:ribonucleoside binding"/>
    <property type="evidence" value="ECO:0007669"/>
    <property type="project" value="InterPro"/>
</dbReference>
<name>A0AAN7KYP7_9MYRT</name>
<keyword evidence="5" id="KW-0548">Nucleotidyltransferase</keyword>
<comment type="similarity">
    <text evidence="1">Belongs to the RNA polymerase beta chain family.</text>
</comment>
<dbReference type="SUPFAM" id="SSF64484">
    <property type="entry name" value="beta and beta-prime subunits of DNA dependent RNA-polymerase"/>
    <property type="match status" value="1"/>
</dbReference>
<evidence type="ECO:0000259" key="8">
    <source>
        <dbReference type="Pfam" id="PF04567"/>
    </source>
</evidence>
<dbReference type="Pfam" id="PF04567">
    <property type="entry name" value="RNA_pol_Rpb2_5"/>
    <property type="match status" value="1"/>
</dbReference>
<feature type="domain" description="RNA polymerase Rpb2" evidence="8">
    <location>
        <begin position="20"/>
        <end position="71"/>
    </location>
</feature>
<dbReference type="GO" id="GO:0003899">
    <property type="term" value="F:DNA-directed RNA polymerase activity"/>
    <property type="evidence" value="ECO:0007669"/>
    <property type="project" value="UniProtKB-EC"/>
</dbReference>
<accession>A0AAN7KYP7</accession>
<evidence type="ECO:0000313" key="9">
    <source>
        <dbReference type="EMBL" id="KAK4772823.1"/>
    </source>
</evidence>
<keyword evidence="10" id="KW-1185">Reference proteome</keyword>
<organism evidence="9 10">
    <name type="scientific">Trapa incisa</name>
    <dbReference type="NCBI Taxonomy" id="236973"/>
    <lineage>
        <taxon>Eukaryota</taxon>
        <taxon>Viridiplantae</taxon>
        <taxon>Streptophyta</taxon>
        <taxon>Embryophyta</taxon>
        <taxon>Tracheophyta</taxon>
        <taxon>Spermatophyta</taxon>
        <taxon>Magnoliopsida</taxon>
        <taxon>eudicotyledons</taxon>
        <taxon>Gunneridae</taxon>
        <taxon>Pentapetalae</taxon>
        <taxon>rosids</taxon>
        <taxon>malvids</taxon>
        <taxon>Myrtales</taxon>
        <taxon>Lythraceae</taxon>
        <taxon>Trapa</taxon>
    </lineage>
</organism>
<gene>
    <name evidence="9" type="ORF">SAY87_027842</name>
</gene>
<evidence type="ECO:0000256" key="2">
    <source>
        <dbReference type="ARBA" id="ARBA00012418"/>
    </source>
</evidence>
<keyword evidence="3" id="KW-0240">DNA-directed RNA polymerase</keyword>
<dbReference type="InterPro" id="IPR007647">
    <property type="entry name" value="RNA_pol_Rpb2_5"/>
</dbReference>
<feature type="domain" description="DNA-directed RNA polymerase subunit 2 hybrid-binding" evidence="7">
    <location>
        <begin position="78"/>
        <end position="111"/>
    </location>
</feature>
<evidence type="ECO:0000256" key="1">
    <source>
        <dbReference type="ARBA" id="ARBA00006835"/>
    </source>
</evidence>
<evidence type="ECO:0000259" key="7">
    <source>
        <dbReference type="Pfam" id="PF00562"/>
    </source>
</evidence>
<dbReference type="InterPro" id="IPR015712">
    <property type="entry name" value="DNA-dir_RNA_pol_su2"/>
</dbReference>
<evidence type="ECO:0000256" key="6">
    <source>
        <dbReference type="ARBA" id="ARBA00023163"/>
    </source>
</evidence>
<dbReference type="GO" id="GO:0003677">
    <property type="term" value="F:DNA binding"/>
    <property type="evidence" value="ECO:0007669"/>
    <property type="project" value="InterPro"/>
</dbReference>
<sequence>MLVTTLQRMWRRESPDEGGWHDLVAKGFIEYIDTEAEETTMISMTINDLVQPRLNPEEAYSDTYTHCEIHPSLILGVCTSIIPFPDHNQSPWNTYQSAMGKQAMGMYMTNYQF</sequence>
<evidence type="ECO:0000256" key="3">
    <source>
        <dbReference type="ARBA" id="ARBA00022478"/>
    </source>
</evidence>
<dbReference type="Gene3D" id="2.40.270.10">
    <property type="entry name" value="DNA-directed RNA polymerase, subunit 2, domain 6"/>
    <property type="match status" value="1"/>
</dbReference>
<dbReference type="EMBL" id="JAXIOK010000004">
    <property type="protein sequence ID" value="KAK4772823.1"/>
    <property type="molecule type" value="Genomic_DNA"/>
</dbReference>
<dbReference type="InterPro" id="IPR007120">
    <property type="entry name" value="DNA-dir_RNAP_su2_dom"/>
</dbReference>
<protein>
    <recommendedName>
        <fullName evidence="2">DNA-directed RNA polymerase</fullName>
        <ecNumber evidence="2">2.7.7.6</ecNumber>
    </recommendedName>
</protein>
<dbReference type="PANTHER" id="PTHR20856">
    <property type="entry name" value="DNA-DIRECTED RNA POLYMERASE I SUBUNIT 2"/>
    <property type="match status" value="1"/>
</dbReference>
<dbReference type="GO" id="GO:0000428">
    <property type="term" value="C:DNA-directed RNA polymerase complex"/>
    <property type="evidence" value="ECO:0007669"/>
    <property type="project" value="UniProtKB-KW"/>
</dbReference>
<dbReference type="AlphaFoldDB" id="A0AAN7KYP7"/>
<dbReference type="InterPro" id="IPR037033">
    <property type="entry name" value="DNA-dir_RNAP_su2_hyb_sf"/>
</dbReference>
<dbReference type="Proteomes" id="UP001345219">
    <property type="component" value="Chromosome 22"/>
</dbReference>
<dbReference type="Pfam" id="PF00562">
    <property type="entry name" value="RNA_pol_Rpb2_6"/>
    <property type="match status" value="1"/>
</dbReference>
<evidence type="ECO:0000313" key="10">
    <source>
        <dbReference type="Proteomes" id="UP001345219"/>
    </source>
</evidence>
<keyword evidence="4" id="KW-0808">Transferase</keyword>
<evidence type="ECO:0000256" key="5">
    <source>
        <dbReference type="ARBA" id="ARBA00022695"/>
    </source>
</evidence>
<comment type="caution">
    <text evidence="9">The sequence shown here is derived from an EMBL/GenBank/DDBJ whole genome shotgun (WGS) entry which is preliminary data.</text>
</comment>
<keyword evidence="6" id="KW-0804">Transcription</keyword>
<dbReference type="EC" id="2.7.7.6" evidence="2"/>
<reference evidence="9 10" key="1">
    <citation type="journal article" date="2023" name="Hortic Res">
        <title>Pangenome of water caltrop reveals structural variations and asymmetric subgenome divergence after allopolyploidization.</title>
        <authorList>
            <person name="Zhang X."/>
            <person name="Chen Y."/>
            <person name="Wang L."/>
            <person name="Yuan Y."/>
            <person name="Fang M."/>
            <person name="Shi L."/>
            <person name="Lu R."/>
            <person name="Comes H.P."/>
            <person name="Ma Y."/>
            <person name="Chen Y."/>
            <person name="Huang G."/>
            <person name="Zhou Y."/>
            <person name="Zheng Z."/>
            <person name="Qiu Y."/>
        </authorList>
    </citation>
    <scope>NUCLEOTIDE SEQUENCE [LARGE SCALE GENOMIC DNA]</scope>
    <source>
        <tissue evidence="9">Roots</tissue>
    </source>
</reference>
<evidence type="ECO:0000256" key="4">
    <source>
        <dbReference type="ARBA" id="ARBA00022679"/>
    </source>
</evidence>
<dbReference type="GO" id="GO:0006351">
    <property type="term" value="P:DNA-templated transcription"/>
    <property type="evidence" value="ECO:0007669"/>
    <property type="project" value="InterPro"/>
</dbReference>
<proteinExistence type="inferred from homology"/>